<keyword evidence="12" id="KW-1185">Reference proteome</keyword>
<evidence type="ECO:0000313" key="12">
    <source>
        <dbReference type="Proteomes" id="UP000279236"/>
    </source>
</evidence>
<keyword evidence="3" id="KW-0489">Methyltransferase</keyword>
<keyword evidence="7 8" id="KW-0067">ATP-binding</keyword>
<dbReference type="InterPro" id="IPR008271">
    <property type="entry name" value="Ser/Thr_kinase_AS"/>
</dbReference>
<dbReference type="SUPFAM" id="SSF56112">
    <property type="entry name" value="Protein kinase-like (PK-like)"/>
    <property type="match status" value="1"/>
</dbReference>
<feature type="domain" description="Protein kinase" evidence="10">
    <location>
        <begin position="642"/>
        <end position="960"/>
    </location>
</feature>
<sequence>MPSSKSSLDKRDVYYRKGKSDGYRARSAYKLLHLDEEFDLFRGVSTAVDLCAAPGSWSQVLGQRLKPQVTSNRVVSIDLQPMAPLPGITELQADITTPETVPRVLEALGGRKADLVVCDGAPDVTGVHDLDAYLHSQLLLAATTLSLTIMASGATLIFKIFLSPLDPTAAVLRSQLRAFFPGPLPGDDGYDADDALFAEFDEHPTHDIGGHVKGVAHLSAPTKRKAGLDHAGRRGGVWVRKPRSSRKGSGEAFIVCRNFDPNCLPLPTEFTAESLVALRRQVGETLTLESLAHLGNDNIAPDASWPATKGFVGGGDLNAVKNDTNGTSRPSLVVEVQGQRNRSASIRSIDGAPSPVPSHASLFPDFLPPTASGPSAIRAPVPLPSLPSTPAHVYPPVPLPSPMSALLEPRAAREFKTLNLGPSNSTSPSWSSPLSAMAASASPTYLSAANLHAQSARERDIYASTPHGDGAVSPALSSSSKTDMFFATSQRDSLPMPPKPLSSTSERSLLGRTPSIGRGIPPIARARVVTTPAPVPTSDSISPSPSTSPTLPAPTPLRSVTGPIQSPHSSTPSPSLLSPRPPVAVTTTSSSSRHVDHAAVIAREAHHGEVSETLVHAEDVLTPIPDDDNALPIRSPSSTTAWRLRKPLGQGAFAAVWSAEPATATAQDGESSVAAVKLVDRAACRRNARNAIAFYREVEVLRHLVHPGIVGYVAHFSTAAHHCLVLEQLSGGELFALVEDDKNRKRMLIPGPGDNIGEGLVRRIFGELGRAVAWLHEVEVVHRDIKLENILFTVNPFSLPPTSTGSVPLDRLPVPLVKLTDFGLSRFIRSDNPLLTTRCGSEAYAAPEVVMGNLYDGRKTDAWALGVVLYALVAGELPFEEGAPLPPGRARALSTASNMSAAGDGPRDVRRRTMLRIAKGEYGWRENVGSSGARAVVARLLTRDPSRRPRVSSLWSEGWMHSDQAGGVPAPSEPMTPRVVGGEIADRVSVEITRRASDTPHVVVDQGVLVDPAQIDDCRKAGRGPDRRVRICRLSYALV</sequence>
<accession>A0A427XV44</accession>
<reference evidence="11 12" key="1">
    <citation type="submission" date="2018-11" db="EMBL/GenBank/DDBJ databases">
        <title>Genome sequence of Apiotrichum porosum DSM 27194.</title>
        <authorList>
            <person name="Aliyu H."/>
            <person name="Gorte O."/>
            <person name="Ochsenreither K."/>
        </authorList>
    </citation>
    <scope>NUCLEOTIDE SEQUENCE [LARGE SCALE GENOMIC DNA]</scope>
    <source>
        <strain evidence="11 12">DSM 27194</strain>
    </source>
</reference>
<evidence type="ECO:0000259" key="10">
    <source>
        <dbReference type="PROSITE" id="PS50011"/>
    </source>
</evidence>
<gene>
    <name evidence="11" type="ORF">EHS24_007696</name>
</gene>
<keyword evidence="5" id="KW-0949">S-adenosyl-L-methionine</keyword>
<evidence type="ECO:0000256" key="6">
    <source>
        <dbReference type="ARBA" id="ARBA00022741"/>
    </source>
</evidence>
<protein>
    <recommendedName>
        <fullName evidence="10">Protein kinase domain-containing protein</fullName>
    </recommendedName>
</protein>
<dbReference type="GO" id="GO:0002181">
    <property type="term" value="P:cytoplasmic translation"/>
    <property type="evidence" value="ECO:0007669"/>
    <property type="project" value="TreeGrafter"/>
</dbReference>
<keyword evidence="4" id="KW-0808">Transferase</keyword>
<dbReference type="PROSITE" id="PS00108">
    <property type="entry name" value="PROTEIN_KINASE_ST"/>
    <property type="match status" value="1"/>
</dbReference>
<feature type="binding site" evidence="8">
    <location>
        <position position="677"/>
    </location>
    <ligand>
        <name>ATP</name>
        <dbReference type="ChEBI" id="CHEBI:30616"/>
    </ligand>
</feature>
<dbReference type="PANTHER" id="PTHR10920">
    <property type="entry name" value="RIBOSOMAL RNA METHYLTRANSFERASE"/>
    <property type="match status" value="1"/>
</dbReference>
<evidence type="ECO:0000256" key="8">
    <source>
        <dbReference type="PROSITE-ProRule" id="PRU10141"/>
    </source>
</evidence>
<evidence type="ECO:0000256" key="7">
    <source>
        <dbReference type="ARBA" id="ARBA00022840"/>
    </source>
</evidence>
<evidence type="ECO:0000256" key="3">
    <source>
        <dbReference type="ARBA" id="ARBA00022603"/>
    </source>
</evidence>
<dbReference type="Gene3D" id="3.40.50.150">
    <property type="entry name" value="Vaccinia Virus protein VP39"/>
    <property type="match status" value="1"/>
</dbReference>
<dbReference type="PANTHER" id="PTHR10920:SF12">
    <property type="entry name" value="TRNA (CYTIDINE(32)_GUANOSINE(34)-2'-O)-METHYLTRANSFERASE-RELATED"/>
    <property type="match status" value="1"/>
</dbReference>
<dbReference type="InterPro" id="IPR000719">
    <property type="entry name" value="Prot_kinase_dom"/>
</dbReference>
<dbReference type="InterPro" id="IPR011009">
    <property type="entry name" value="Kinase-like_dom_sf"/>
</dbReference>
<dbReference type="InterPro" id="IPR050082">
    <property type="entry name" value="RNA_methyltr_RlmE"/>
</dbReference>
<dbReference type="STRING" id="105984.A0A427XV44"/>
<name>A0A427XV44_9TREE</name>
<feature type="compositionally biased region" description="Low complexity" evidence="9">
    <location>
        <begin position="566"/>
        <end position="578"/>
    </location>
</feature>
<comment type="caution">
    <text evidence="11">The sequence shown here is derived from an EMBL/GenBank/DDBJ whole genome shotgun (WGS) entry which is preliminary data.</text>
</comment>
<dbReference type="GO" id="GO:0030488">
    <property type="term" value="P:tRNA methylation"/>
    <property type="evidence" value="ECO:0007669"/>
    <property type="project" value="TreeGrafter"/>
</dbReference>
<evidence type="ECO:0000256" key="4">
    <source>
        <dbReference type="ARBA" id="ARBA00022679"/>
    </source>
</evidence>
<dbReference type="FunFam" id="3.40.50.150:FF:000220">
    <property type="entry name" value="CAMK protein kinase"/>
    <property type="match status" value="1"/>
</dbReference>
<keyword evidence="2" id="KW-0698">rRNA processing</keyword>
<dbReference type="GO" id="GO:0004672">
    <property type="term" value="F:protein kinase activity"/>
    <property type="evidence" value="ECO:0007669"/>
    <property type="project" value="InterPro"/>
</dbReference>
<proteinExistence type="inferred from homology"/>
<feature type="region of interest" description="Disordered" evidence="9">
    <location>
        <begin position="489"/>
        <end position="594"/>
    </location>
</feature>
<feature type="compositionally biased region" description="Low complexity" evidence="9">
    <location>
        <begin position="536"/>
        <end position="550"/>
    </location>
</feature>
<evidence type="ECO:0000256" key="5">
    <source>
        <dbReference type="ARBA" id="ARBA00022691"/>
    </source>
</evidence>
<dbReference type="EMBL" id="RSCE01000005">
    <property type="protein sequence ID" value="RSH82702.1"/>
    <property type="molecule type" value="Genomic_DNA"/>
</dbReference>
<dbReference type="Proteomes" id="UP000279236">
    <property type="component" value="Unassembled WGS sequence"/>
</dbReference>
<evidence type="ECO:0000313" key="11">
    <source>
        <dbReference type="EMBL" id="RSH82702.1"/>
    </source>
</evidence>
<dbReference type="AlphaFoldDB" id="A0A427XV44"/>
<dbReference type="GO" id="GO:0006364">
    <property type="term" value="P:rRNA processing"/>
    <property type="evidence" value="ECO:0007669"/>
    <property type="project" value="UniProtKB-KW"/>
</dbReference>
<dbReference type="Gene3D" id="1.10.510.10">
    <property type="entry name" value="Transferase(Phosphotransferase) domain 1"/>
    <property type="match status" value="1"/>
</dbReference>
<dbReference type="GO" id="GO:0005737">
    <property type="term" value="C:cytoplasm"/>
    <property type="evidence" value="ECO:0007669"/>
    <property type="project" value="TreeGrafter"/>
</dbReference>
<evidence type="ECO:0000256" key="2">
    <source>
        <dbReference type="ARBA" id="ARBA00022552"/>
    </source>
</evidence>
<dbReference type="RefSeq" id="XP_028476934.1">
    <property type="nucleotide sequence ID" value="XM_028623041.1"/>
</dbReference>
<dbReference type="HAMAP" id="MF_01547">
    <property type="entry name" value="RNA_methyltr_E"/>
    <property type="match status" value="1"/>
</dbReference>
<dbReference type="PROSITE" id="PS50011">
    <property type="entry name" value="PROTEIN_KINASE_DOM"/>
    <property type="match status" value="1"/>
</dbReference>
<dbReference type="PROSITE" id="PS00107">
    <property type="entry name" value="PROTEIN_KINASE_ATP"/>
    <property type="match status" value="1"/>
</dbReference>
<dbReference type="SMART" id="SM00220">
    <property type="entry name" value="S_TKc"/>
    <property type="match status" value="1"/>
</dbReference>
<keyword evidence="1" id="KW-0963">Cytoplasm</keyword>
<evidence type="ECO:0000256" key="1">
    <source>
        <dbReference type="ARBA" id="ARBA00022490"/>
    </source>
</evidence>
<dbReference type="InterPro" id="IPR017441">
    <property type="entry name" value="Protein_kinase_ATP_BS"/>
</dbReference>
<dbReference type="SUPFAM" id="SSF53335">
    <property type="entry name" value="S-adenosyl-L-methionine-dependent methyltransferases"/>
    <property type="match status" value="1"/>
</dbReference>
<dbReference type="InterPro" id="IPR015507">
    <property type="entry name" value="rRNA-MeTfrase_E"/>
</dbReference>
<dbReference type="InterPro" id="IPR029063">
    <property type="entry name" value="SAM-dependent_MTases_sf"/>
</dbReference>
<dbReference type="OrthoDB" id="289250at2759"/>
<dbReference type="GO" id="GO:0008175">
    <property type="term" value="F:tRNA methyltransferase activity"/>
    <property type="evidence" value="ECO:0007669"/>
    <property type="project" value="TreeGrafter"/>
</dbReference>
<dbReference type="Pfam" id="PF01728">
    <property type="entry name" value="FtsJ"/>
    <property type="match status" value="1"/>
</dbReference>
<dbReference type="GeneID" id="39592239"/>
<dbReference type="InterPro" id="IPR002877">
    <property type="entry name" value="RNA_MeTrfase_FtsJ_dom"/>
</dbReference>
<keyword evidence="6 8" id="KW-0547">Nucleotide-binding</keyword>
<evidence type="ECO:0000256" key="9">
    <source>
        <dbReference type="SAM" id="MobiDB-lite"/>
    </source>
</evidence>
<dbReference type="GO" id="GO:0005524">
    <property type="term" value="F:ATP binding"/>
    <property type="evidence" value="ECO:0007669"/>
    <property type="project" value="UniProtKB-UniRule"/>
</dbReference>
<dbReference type="Pfam" id="PF00069">
    <property type="entry name" value="Pkinase"/>
    <property type="match status" value="1"/>
</dbReference>
<organism evidence="11 12">
    <name type="scientific">Apiotrichum porosum</name>
    <dbReference type="NCBI Taxonomy" id="105984"/>
    <lineage>
        <taxon>Eukaryota</taxon>
        <taxon>Fungi</taxon>
        <taxon>Dikarya</taxon>
        <taxon>Basidiomycota</taxon>
        <taxon>Agaricomycotina</taxon>
        <taxon>Tremellomycetes</taxon>
        <taxon>Trichosporonales</taxon>
        <taxon>Trichosporonaceae</taxon>
        <taxon>Apiotrichum</taxon>
    </lineage>
</organism>